<evidence type="ECO:0000256" key="2">
    <source>
        <dbReference type="PROSITE-ProRule" id="PRU01091"/>
    </source>
</evidence>
<accession>A0AAI9GN01</accession>
<evidence type="ECO:0000256" key="1">
    <source>
        <dbReference type="ARBA" id="ARBA00023125"/>
    </source>
</evidence>
<name>A0AAI9GN01_PLUGE</name>
<proteinExistence type="predicted"/>
<dbReference type="Proteomes" id="UP001236270">
    <property type="component" value="Unassembled WGS sequence"/>
</dbReference>
<dbReference type="EMBL" id="JAVDNV010000007">
    <property type="protein sequence ID" value="MDQ2309815.1"/>
    <property type="molecule type" value="Genomic_DNA"/>
</dbReference>
<dbReference type="GO" id="GO:0000160">
    <property type="term" value="P:phosphorelay signal transduction system"/>
    <property type="evidence" value="ECO:0007669"/>
    <property type="project" value="InterPro"/>
</dbReference>
<dbReference type="InterPro" id="IPR036388">
    <property type="entry name" value="WH-like_DNA-bd_sf"/>
</dbReference>
<dbReference type="PROSITE" id="PS51755">
    <property type="entry name" value="OMPR_PHOB"/>
    <property type="match status" value="1"/>
</dbReference>
<dbReference type="GO" id="GO:0003677">
    <property type="term" value="F:DNA binding"/>
    <property type="evidence" value="ECO:0007669"/>
    <property type="project" value="UniProtKB-UniRule"/>
</dbReference>
<feature type="domain" description="OmpR/PhoB-type" evidence="3">
    <location>
        <begin position="10"/>
        <end position="113"/>
    </location>
</feature>
<dbReference type="Pfam" id="PF00486">
    <property type="entry name" value="Trans_reg_C"/>
    <property type="match status" value="1"/>
</dbReference>
<dbReference type="SUPFAM" id="SSF46894">
    <property type="entry name" value="C-terminal effector domain of the bipartite response regulators"/>
    <property type="match status" value="1"/>
</dbReference>
<evidence type="ECO:0000313" key="5">
    <source>
        <dbReference type="EMBL" id="MDQ2309815.1"/>
    </source>
</evidence>
<dbReference type="RefSeq" id="WP_048253484.1">
    <property type="nucleotide sequence ID" value="NZ_CBCSIS010000007.1"/>
</dbReference>
<comment type="caution">
    <text evidence="4">The sequence shown here is derived from an EMBL/GenBank/DDBJ whole genome shotgun (WGS) entry which is preliminary data.</text>
</comment>
<dbReference type="GO" id="GO:0006355">
    <property type="term" value="P:regulation of DNA-templated transcription"/>
    <property type="evidence" value="ECO:0007669"/>
    <property type="project" value="InterPro"/>
</dbReference>
<sequence length="268" mass="30110">MLSHIPIDNIKSVIIGDNIIFRPNKNILQDIKSGKSASLNNIACQLFLYLLQNGKEISTRDNILLNVFQRNGARATDANLNQHISSIRKAITTIEHSAEIIVTTPRVGFNIVENNIVFNLYREQETEAESDKAGVTPATSPEKLAKIISKGAIIVAMVLSALAVAVSCWLTEHPGPLPMGEISILSTTSWQQCKIHIMGNVKTDSFTEKKSLDIFQSMENKPDCSTQKDIYINIWQSSYQLINWKFSAECGYNMGYYHCLSKYHYHEK</sequence>
<dbReference type="EMBL" id="ABLOKC030000024">
    <property type="protein sequence ID" value="EML1473071.1"/>
    <property type="molecule type" value="Genomic_DNA"/>
</dbReference>
<reference evidence="5" key="1">
    <citation type="submission" date="2023-08" db="EMBL/GenBank/DDBJ databases">
        <title>WGS of pathogenic bacterial species, Los Angeles County Public Health Laboratories.</title>
        <authorList>
            <person name="Garrigues J.M."/>
            <person name="Green N.M."/>
        </authorList>
    </citation>
    <scope>NUCLEOTIDE SEQUENCE</scope>
    <source>
        <strain evidence="5">LACPHL-BACT-2023-00068</strain>
    </source>
</reference>
<dbReference type="AlphaFoldDB" id="A0AAI9GN01"/>
<dbReference type="Gene3D" id="1.10.10.10">
    <property type="entry name" value="Winged helix-like DNA-binding domain superfamily/Winged helix DNA-binding domain"/>
    <property type="match status" value="1"/>
</dbReference>
<feature type="DNA-binding region" description="OmpR/PhoB-type" evidence="2">
    <location>
        <begin position="10"/>
        <end position="113"/>
    </location>
</feature>
<dbReference type="GeneID" id="61383059"/>
<evidence type="ECO:0000259" key="3">
    <source>
        <dbReference type="PROSITE" id="PS51755"/>
    </source>
</evidence>
<keyword evidence="1 2" id="KW-0238">DNA-binding</keyword>
<evidence type="ECO:0000313" key="4">
    <source>
        <dbReference type="EMBL" id="EML1473071.1"/>
    </source>
</evidence>
<dbReference type="InterPro" id="IPR001867">
    <property type="entry name" value="OmpR/PhoB-type_DNA-bd"/>
</dbReference>
<dbReference type="InterPro" id="IPR016032">
    <property type="entry name" value="Sig_transdc_resp-reg_C-effctor"/>
</dbReference>
<organism evidence="4">
    <name type="scientific">Pluralibacter gergoviae</name>
    <name type="common">Enterobacter gergoviae</name>
    <dbReference type="NCBI Taxonomy" id="61647"/>
    <lineage>
        <taxon>Bacteria</taxon>
        <taxon>Pseudomonadati</taxon>
        <taxon>Pseudomonadota</taxon>
        <taxon>Gammaproteobacteria</taxon>
        <taxon>Enterobacterales</taxon>
        <taxon>Enterobacteriaceae</taxon>
        <taxon>Pluralibacter</taxon>
    </lineage>
</organism>
<dbReference type="SMART" id="SM00862">
    <property type="entry name" value="Trans_reg_C"/>
    <property type="match status" value="1"/>
</dbReference>
<gene>
    <name evidence="4" type="ORF">QEG54_003861</name>
    <name evidence="5" type="ORF">RBJ30_12000</name>
</gene>
<protein>
    <submittedName>
        <fullName evidence="4">Winged helix-turn-helix domain-containing protein</fullName>
    </submittedName>
</protein>
<reference evidence="4" key="2">
    <citation type="submission" date="2024-02" db="EMBL/GenBank/DDBJ databases">
        <authorList>
            <consortium name="Clinical and Environmental Microbiology Branch: Whole genome sequencing antimicrobial resistance pathogens in the healthcare setting"/>
        </authorList>
    </citation>
    <scope>NUCLEOTIDE SEQUENCE</scope>
    <source>
        <strain evidence="4">2021DK-00143</strain>
    </source>
</reference>